<protein>
    <submittedName>
        <fullName evidence="3">Amidohydrolase family protein</fullName>
    </submittedName>
</protein>
<keyword evidence="4" id="KW-1185">Reference proteome</keyword>
<dbReference type="InterPro" id="IPR052350">
    <property type="entry name" value="Metallo-dep_Lactonases"/>
</dbReference>
<dbReference type="Pfam" id="PF04909">
    <property type="entry name" value="Amidohydro_2"/>
    <property type="match status" value="1"/>
</dbReference>
<evidence type="ECO:0000313" key="4">
    <source>
        <dbReference type="Proteomes" id="UP001165542"/>
    </source>
</evidence>
<dbReference type="EMBL" id="JAJISC010000010">
    <property type="protein sequence ID" value="MCS2611154.1"/>
    <property type="molecule type" value="Genomic_DNA"/>
</dbReference>
<name>A0ABT2EI58_9GAMM</name>
<dbReference type="PANTHER" id="PTHR43569:SF1">
    <property type="entry name" value="BLL3371 PROTEIN"/>
    <property type="match status" value="1"/>
</dbReference>
<feature type="domain" description="Amidohydrolase-related" evidence="2">
    <location>
        <begin position="8"/>
        <end position="304"/>
    </location>
</feature>
<dbReference type="InterPro" id="IPR032466">
    <property type="entry name" value="Metal_Hydrolase"/>
</dbReference>
<comment type="caution">
    <text evidence="3">The sequence shown here is derived from an EMBL/GenBank/DDBJ whole genome shotgun (WGS) entry which is preliminary data.</text>
</comment>
<dbReference type="PANTHER" id="PTHR43569">
    <property type="entry name" value="AMIDOHYDROLASE"/>
    <property type="match status" value="1"/>
</dbReference>
<gene>
    <name evidence="3" type="ORF">LLY24_17720</name>
</gene>
<accession>A0ABT2EI58</accession>
<sequence>MNVDQRLIDTHHHLWALDGSVNYPWLEEYPVSNFFLGDYEAIRQPFLTNDLKRLVPAGYRLAGSVHCEAEAHRSHALRETQWVTSLHDQYELPTAHVGWIDFESPKCDRALDAHMRSPLFRGVRVKPVTAATPDAADHVRGDKGSLQDRHWQKGLALLEERDLSWDLRVPAWHLAQAADTLQSFPHLRVILNHTGLPWDRTSQGLNTWRTGMRSLAANPNIAVKLSELGTPWHSWNSSANLELLCETIDIFGPTRCLFASNFPVSKLAVGYSEWLALIEDAISFSAADHRQNILHDNALHWYRLSTQHH</sequence>
<dbReference type="SUPFAM" id="SSF51556">
    <property type="entry name" value="Metallo-dependent hydrolases"/>
    <property type="match status" value="1"/>
</dbReference>
<comment type="similarity">
    <text evidence="1">Belongs to the metallo-dependent hydrolases superfamily.</text>
</comment>
<evidence type="ECO:0000256" key="1">
    <source>
        <dbReference type="ARBA" id="ARBA00038310"/>
    </source>
</evidence>
<dbReference type="RefSeq" id="WP_259037652.1">
    <property type="nucleotide sequence ID" value="NZ_JAJISC010000010.1"/>
</dbReference>
<proteinExistence type="inferred from homology"/>
<dbReference type="InterPro" id="IPR006680">
    <property type="entry name" value="Amidohydro-rel"/>
</dbReference>
<reference evidence="3" key="1">
    <citation type="submission" date="2021-11" db="EMBL/GenBank/DDBJ databases">
        <title>Halomonas sp., isolated from a coastal aquaculture zone in Dongshan Bay.</title>
        <authorList>
            <person name="Lin W."/>
        </authorList>
    </citation>
    <scope>NUCLEOTIDE SEQUENCE</scope>
    <source>
        <strain evidence="3">Yzlin-01</strain>
    </source>
</reference>
<organism evidence="3 4">
    <name type="scientific">Halomonas dongshanensis</name>
    <dbReference type="NCBI Taxonomy" id="2890835"/>
    <lineage>
        <taxon>Bacteria</taxon>
        <taxon>Pseudomonadati</taxon>
        <taxon>Pseudomonadota</taxon>
        <taxon>Gammaproteobacteria</taxon>
        <taxon>Oceanospirillales</taxon>
        <taxon>Halomonadaceae</taxon>
        <taxon>Halomonas</taxon>
    </lineage>
</organism>
<evidence type="ECO:0000259" key="2">
    <source>
        <dbReference type="Pfam" id="PF04909"/>
    </source>
</evidence>
<dbReference type="Proteomes" id="UP001165542">
    <property type="component" value="Unassembled WGS sequence"/>
</dbReference>
<dbReference type="Gene3D" id="3.20.20.140">
    <property type="entry name" value="Metal-dependent hydrolases"/>
    <property type="match status" value="1"/>
</dbReference>
<evidence type="ECO:0000313" key="3">
    <source>
        <dbReference type="EMBL" id="MCS2611154.1"/>
    </source>
</evidence>